<dbReference type="SUPFAM" id="SSF117987">
    <property type="entry name" value="CRISPR-associated protein"/>
    <property type="match status" value="1"/>
</dbReference>
<dbReference type="Proteomes" id="UP001601948">
    <property type="component" value="Unassembled WGS sequence"/>
</dbReference>
<organism evidence="2 3">
    <name type="scientific">Nocardia suismassiliense</name>
    <dbReference type="NCBI Taxonomy" id="2077092"/>
    <lineage>
        <taxon>Bacteria</taxon>
        <taxon>Bacillati</taxon>
        <taxon>Actinomycetota</taxon>
        <taxon>Actinomycetes</taxon>
        <taxon>Mycobacteriales</taxon>
        <taxon>Nocardiaceae</taxon>
        <taxon>Nocardia</taxon>
    </lineage>
</organism>
<reference evidence="2 3" key="1">
    <citation type="submission" date="2024-10" db="EMBL/GenBank/DDBJ databases">
        <title>The Natural Products Discovery Center: Release of the First 8490 Sequenced Strains for Exploring Actinobacteria Biosynthetic Diversity.</title>
        <authorList>
            <person name="Kalkreuter E."/>
            <person name="Kautsar S.A."/>
            <person name="Yang D."/>
            <person name="Bader C.D."/>
            <person name="Teijaro C.N."/>
            <person name="Fluegel L."/>
            <person name="Davis C.M."/>
            <person name="Simpson J.R."/>
            <person name="Lauterbach L."/>
            <person name="Steele A.D."/>
            <person name="Gui C."/>
            <person name="Meng S."/>
            <person name="Li G."/>
            <person name="Viehrig K."/>
            <person name="Ye F."/>
            <person name="Su P."/>
            <person name="Kiefer A.F."/>
            <person name="Nichols A."/>
            <person name="Cepeda A.J."/>
            <person name="Yan W."/>
            <person name="Fan B."/>
            <person name="Jiang Y."/>
            <person name="Adhikari A."/>
            <person name="Zheng C.-J."/>
            <person name="Schuster L."/>
            <person name="Cowan T.M."/>
            <person name="Smanski M.J."/>
            <person name="Chevrette M.G."/>
            <person name="De Carvalho L.P.S."/>
            <person name="Shen B."/>
        </authorList>
    </citation>
    <scope>NUCLEOTIDE SEQUENCE [LARGE SCALE GENOMIC DNA]</scope>
    <source>
        <strain evidence="2 3">NPDC003040</strain>
    </source>
</reference>
<protein>
    <submittedName>
        <fullName evidence="2">Type I-E CRISPR-associated protein Cas6/Cse3/CasE</fullName>
    </submittedName>
</protein>
<sequence>MFLTRMQINPRRRGARLLLSSPQALHAAVCSGFADATPSDEGRILWRLDNYGPHRGILFVASPDKPDFTHIIEQAGWPTTETWDTNPDDRLLDLPAHAGMIRHPTARGH</sequence>
<name>A0ABW6R5P3_9NOCA</name>
<dbReference type="Pfam" id="PF08798">
    <property type="entry name" value="CRISPR_assoc"/>
    <property type="match status" value="1"/>
</dbReference>
<evidence type="ECO:0000313" key="2">
    <source>
        <dbReference type="EMBL" id="MFF3228835.1"/>
    </source>
</evidence>
<feature type="signal peptide" evidence="1">
    <location>
        <begin position="1"/>
        <end position="27"/>
    </location>
</feature>
<keyword evidence="3" id="KW-1185">Reference proteome</keyword>
<accession>A0ABW6R5P3</accession>
<evidence type="ECO:0000313" key="3">
    <source>
        <dbReference type="Proteomes" id="UP001601948"/>
    </source>
</evidence>
<dbReference type="RefSeq" id="WP_387725946.1">
    <property type="nucleotide sequence ID" value="NZ_JBIAPI010000016.1"/>
</dbReference>
<dbReference type="InterPro" id="IPR010179">
    <property type="entry name" value="CRISPR-assoc_prot_Cse3"/>
</dbReference>
<comment type="caution">
    <text evidence="2">The sequence shown here is derived from an EMBL/GenBank/DDBJ whole genome shotgun (WGS) entry which is preliminary data.</text>
</comment>
<evidence type="ECO:0000256" key="1">
    <source>
        <dbReference type="SAM" id="SignalP"/>
    </source>
</evidence>
<keyword evidence="1" id="KW-0732">Signal</keyword>
<dbReference type="Gene3D" id="3.30.70.1200">
    <property type="entry name" value="Crispr-associated protein, domain 1"/>
    <property type="match status" value="1"/>
</dbReference>
<gene>
    <name evidence="2" type="ORF">ACFYV7_39000</name>
</gene>
<proteinExistence type="predicted"/>
<feature type="chain" id="PRO_5047109795" evidence="1">
    <location>
        <begin position="28"/>
        <end position="109"/>
    </location>
</feature>
<dbReference type="EMBL" id="JBIAPI010000016">
    <property type="protein sequence ID" value="MFF3228835.1"/>
    <property type="molecule type" value="Genomic_DNA"/>
</dbReference>